<evidence type="ECO:0000313" key="1">
    <source>
        <dbReference type="EMBL" id="CBI00811.1"/>
    </source>
</evidence>
<accession>E6Q0V1</accession>
<sequence length="128" mass="14818">MLFVEPTVEEYRFECLARLYSVDGSMGIDFASEDLFYRRLKLKIDFRDEWPSGTYLDIAVRRGIKLYASPTHIYAALRRIYATLNGCKDREFAMPGTTLVPDTFSEFFANERALLQYQGAYLSRLSSV</sequence>
<gene>
    <name evidence="1" type="ORF">CARN4_0158</name>
</gene>
<protein>
    <submittedName>
        <fullName evidence="1">Uncharacterized protein</fullName>
    </submittedName>
</protein>
<organism evidence="1">
    <name type="scientific">mine drainage metagenome</name>
    <dbReference type="NCBI Taxonomy" id="410659"/>
    <lineage>
        <taxon>unclassified sequences</taxon>
        <taxon>metagenomes</taxon>
        <taxon>ecological metagenomes</taxon>
    </lineage>
</organism>
<proteinExistence type="predicted"/>
<dbReference type="EMBL" id="CABO01000006">
    <property type="protein sequence ID" value="CBI00811.1"/>
    <property type="molecule type" value="Genomic_DNA"/>
</dbReference>
<comment type="caution">
    <text evidence="1">The sequence shown here is derived from an EMBL/GenBank/DDBJ whole genome shotgun (WGS) entry which is preliminary data.</text>
</comment>
<reference evidence="1" key="1">
    <citation type="submission" date="2009-10" db="EMBL/GenBank/DDBJ databases">
        <title>Diversity of trophic interactions inside an arsenic-rich microbial ecosystem.</title>
        <authorList>
            <person name="Bertin P.N."/>
            <person name="Heinrich-Salmeron A."/>
            <person name="Pelletier E."/>
            <person name="Goulhen-Chollet F."/>
            <person name="Arsene-Ploetze F."/>
            <person name="Gallien S."/>
            <person name="Calteau A."/>
            <person name="Vallenet D."/>
            <person name="Casiot C."/>
            <person name="Chane-Woon-Ming B."/>
            <person name="Giloteaux L."/>
            <person name="Barakat M."/>
            <person name="Bonnefoy V."/>
            <person name="Bruneel O."/>
            <person name="Chandler M."/>
            <person name="Cleiss J."/>
            <person name="Duran R."/>
            <person name="Elbaz-Poulichet F."/>
            <person name="Fonknechten N."/>
            <person name="Lauga B."/>
            <person name="Mornico D."/>
            <person name="Ortet P."/>
            <person name="Schaeffer C."/>
            <person name="Siguier P."/>
            <person name="Alexander Thil Smith A."/>
            <person name="Van Dorsselaer A."/>
            <person name="Weissenbach J."/>
            <person name="Medigue C."/>
            <person name="Le Paslier D."/>
        </authorList>
    </citation>
    <scope>NUCLEOTIDE SEQUENCE</scope>
</reference>
<name>E6Q0V1_9ZZZZ</name>
<dbReference type="AlphaFoldDB" id="E6Q0V1"/>